<accession>A0A225UYU5</accession>
<comment type="caution">
    <text evidence="11">The sequence shown here is derived from an EMBL/GenBank/DDBJ whole genome shotgun (WGS) entry which is preliminary data.</text>
</comment>
<evidence type="ECO:0000256" key="8">
    <source>
        <dbReference type="ARBA" id="ARBA00022842"/>
    </source>
</evidence>
<evidence type="ECO:0000256" key="6">
    <source>
        <dbReference type="ARBA" id="ARBA00022759"/>
    </source>
</evidence>
<dbReference type="SUPFAM" id="SSF55658">
    <property type="entry name" value="L9 N-domain-like"/>
    <property type="match status" value="1"/>
</dbReference>
<keyword evidence="4" id="KW-0540">Nuclease</keyword>
<evidence type="ECO:0000313" key="12">
    <source>
        <dbReference type="Proteomes" id="UP000198211"/>
    </source>
</evidence>
<evidence type="ECO:0000256" key="3">
    <source>
        <dbReference type="ARBA" id="ARBA00012180"/>
    </source>
</evidence>
<feature type="domain" description="Ribonuclease H1 N-terminal" evidence="10">
    <location>
        <begin position="6"/>
        <end position="50"/>
    </location>
</feature>
<evidence type="ECO:0000256" key="9">
    <source>
        <dbReference type="SAM" id="MobiDB-lite"/>
    </source>
</evidence>
<dbReference type="EC" id="3.1.26.4" evidence="3"/>
<evidence type="ECO:0000313" key="11">
    <source>
        <dbReference type="EMBL" id="OWY97998.1"/>
    </source>
</evidence>
<dbReference type="AlphaFoldDB" id="A0A225UYU5"/>
<dbReference type="GO" id="GO:0004523">
    <property type="term" value="F:RNA-DNA hybrid ribonuclease activity"/>
    <property type="evidence" value="ECO:0007669"/>
    <property type="project" value="UniProtKB-EC"/>
</dbReference>
<comment type="similarity">
    <text evidence="2">Belongs to the RNase H family.</text>
</comment>
<keyword evidence="12" id="KW-1185">Reference proteome</keyword>
<dbReference type="Proteomes" id="UP000198211">
    <property type="component" value="Unassembled WGS sequence"/>
</dbReference>
<reference evidence="12" key="1">
    <citation type="submission" date="2017-03" db="EMBL/GenBank/DDBJ databases">
        <title>Phytopthora megakarya and P. palmivora, two closely related causual agents of cacao black pod achieved similar genome size and gene model numbers by different mechanisms.</title>
        <authorList>
            <person name="Ali S."/>
            <person name="Shao J."/>
            <person name="Larry D.J."/>
            <person name="Kronmiller B."/>
            <person name="Shen D."/>
            <person name="Strem M.D."/>
            <person name="Melnick R.L."/>
            <person name="Guiltinan M.J."/>
            <person name="Tyler B.M."/>
            <person name="Meinhardt L.W."/>
            <person name="Bailey B.A."/>
        </authorList>
    </citation>
    <scope>NUCLEOTIDE SEQUENCE [LARGE SCALE GENOMIC DNA]</scope>
    <source>
        <strain evidence="12">zdho120</strain>
    </source>
</reference>
<protein>
    <recommendedName>
        <fullName evidence="3">ribonuclease H</fullName>
        <ecNumber evidence="3">3.1.26.4</ecNumber>
    </recommendedName>
</protein>
<dbReference type="Pfam" id="PF01693">
    <property type="entry name" value="Cauli_VI"/>
    <property type="match status" value="1"/>
</dbReference>
<evidence type="ECO:0000256" key="7">
    <source>
        <dbReference type="ARBA" id="ARBA00022801"/>
    </source>
</evidence>
<keyword evidence="7" id="KW-0378">Hydrolase</keyword>
<evidence type="ECO:0000256" key="1">
    <source>
        <dbReference type="ARBA" id="ARBA00001946"/>
    </source>
</evidence>
<sequence length="122" mass="13338">MAKGGFYAVAAGRSPGIFTTWSECEAQVKGFTGARYKKFSFSTNAEAQSFMDDYNGKQGSVPKVANPTTKRSREESTVDDDELDQPPAQKLKQESQNLDPDQNLETETSPSATKKSKSKTTT</sequence>
<feature type="region of interest" description="Disordered" evidence="9">
    <location>
        <begin position="52"/>
        <end position="122"/>
    </location>
</feature>
<dbReference type="InterPro" id="IPR011320">
    <property type="entry name" value="RNase_H1_N"/>
</dbReference>
<dbReference type="FunFam" id="3.40.970.10:FF:000001">
    <property type="entry name" value="Ribonuclease H1"/>
    <property type="match status" value="1"/>
</dbReference>
<name>A0A225UYU5_9STRA</name>
<evidence type="ECO:0000256" key="4">
    <source>
        <dbReference type="ARBA" id="ARBA00022722"/>
    </source>
</evidence>
<gene>
    <name evidence="11" type="ORF">PHMEG_00031348</name>
</gene>
<dbReference type="OrthoDB" id="90239at2759"/>
<keyword evidence="6" id="KW-0255">Endonuclease</keyword>
<dbReference type="GO" id="GO:0046872">
    <property type="term" value="F:metal ion binding"/>
    <property type="evidence" value="ECO:0007669"/>
    <property type="project" value="UniProtKB-KW"/>
</dbReference>
<dbReference type="Gene3D" id="3.40.970.10">
    <property type="entry name" value="Ribonuclease H1, N-terminal domain"/>
    <property type="match status" value="1"/>
</dbReference>
<proteinExistence type="inferred from homology"/>
<dbReference type="InterPro" id="IPR009027">
    <property type="entry name" value="Ribosomal_bL9/RNase_H1_N"/>
</dbReference>
<dbReference type="EMBL" id="NBNE01009861">
    <property type="protein sequence ID" value="OWY97998.1"/>
    <property type="molecule type" value="Genomic_DNA"/>
</dbReference>
<feature type="compositionally biased region" description="Polar residues" evidence="9">
    <location>
        <begin position="94"/>
        <end position="105"/>
    </location>
</feature>
<dbReference type="STRING" id="4795.A0A225UYU5"/>
<organism evidence="11 12">
    <name type="scientific">Phytophthora megakarya</name>
    <dbReference type="NCBI Taxonomy" id="4795"/>
    <lineage>
        <taxon>Eukaryota</taxon>
        <taxon>Sar</taxon>
        <taxon>Stramenopiles</taxon>
        <taxon>Oomycota</taxon>
        <taxon>Peronosporomycetes</taxon>
        <taxon>Peronosporales</taxon>
        <taxon>Peronosporaceae</taxon>
        <taxon>Phytophthora</taxon>
    </lineage>
</organism>
<evidence type="ECO:0000259" key="10">
    <source>
        <dbReference type="Pfam" id="PF01693"/>
    </source>
</evidence>
<dbReference type="InterPro" id="IPR037056">
    <property type="entry name" value="RNase_H1_N_sf"/>
</dbReference>
<evidence type="ECO:0000256" key="2">
    <source>
        <dbReference type="ARBA" id="ARBA00005300"/>
    </source>
</evidence>
<evidence type="ECO:0000256" key="5">
    <source>
        <dbReference type="ARBA" id="ARBA00022723"/>
    </source>
</evidence>
<keyword evidence="8" id="KW-0460">Magnesium</keyword>
<keyword evidence="5" id="KW-0479">Metal-binding</keyword>
<comment type="cofactor">
    <cofactor evidence="1">
        <name>Mg(2+)</name>
        <dbReference type="ChEBI" id="CHEBI:18420"/>
    </cofactor>
</comment>